<feature type="compositionally biased region" description="Pro residues" evidence="1">
    <location>
        <begin position="75"/>
        <end position="86"/>
    </location>
</feature>
<gene>
    <name evidence="3" type="ORF">V2J18_03190</name>
</gene>
<sequence length="244" mass="26040">MPPARWLHPTAALIAGLALLGCARQPAQAAADTEKDSAVTQTQAPQGGEASADAVAAQLDRIAEQSVSPSTPSIAPVPLPPVPPGPELTAEAWRTRILRLIDGLKTPLDTRPERVAEWLGLTLVDRNGSHEATGLLPGGATYKVWVDALYRESPDKWTVGLSQTVYEGPVACLFELDSLRRHVQPLGYAGKEGWRDRAGDEHASYSKRTAEGTVIALLADVITVSGQSCVRSLRIDAFKDEAHG</sequence>
<dbReference type="RefSeq" id="WP_141233289.1">
    <property type="nucleotide sequence ID" value="NZ_JBANDL010000002.1"/>
</dbReference>
<protein>
    <recommendedName>
        <fullName evidence="5">Lipoprotein</fullName>
    </recommendedName>
</protein>
<accession>A0ABU8CY47</accession>
<evidence type="ECO:0000256" key="2">
    <source>
        <dbReference type="SAM" id="SignalP"/>
    </source>
</evidence>
<evidence type="ECO:0000313" key="4">
    <source>
        <dbReference type="Proteomes" id="UP001387215"/>
    </source>
</evidence>
<keyword evidence="4" id="KW-1185">Reference proteome</keyword>
<dbReference type="PROSITE" id="PS51257">
    <property type="entry name" value="PROKAR_LIPOPROTEIN"/>
    <property type="match status" value="1"/>
</dbReference>
<keyword evidence="2" id="KW-0732">Signal</keyword>
<evidence type="ECO:0008006" key="5">
    <source>
        <dbReference type="Google" id="ProtNLM"/>
    </source>
</evidence>
<organism evidence="3 4">
    <name type="scientific">Lysobacter firmicutimachus</name>
    <dbReference type="NCBI Taxonomy" id="1792846"/>
    <lineage>
        <taxon>Bacteria</taxon>
        <taxon>Pseudomonadati</taxon>
        <taxon>Pseudomonadota</taxon>
        <taxon>Gammaproteobacteria</taxon>
        <taxon>Lysobacterales</taxon>
        <taxon>Lysobacteraceae</taxon>
        <taxon>Lysobacter</taxon>
    </lineage>
</organism>
<dbReference type="Proteomes" id="UP001387215">
    <property type="component" value="Unassembled WGS sequence"/>
</dbReference>
<dbReference type="EMBL" id="JBANDL010000002">
    <property type="protein sequence ID" value="MEI2453678.1"/>
    <property type="molecule type" value="Genomic_DNA"/>
</dbReference>
<feature type="signal peptide" evidence="2">
    <location>
        <begin position="1"/>
        <end position="29"/>
    </location>
</feature>
<reference evidence="3 4" key="1">
    <citation type="submission" date="2024-02" db="EMBL/GenBank/DDBJ databases">
        <title>Lysobacter Genome Sequencing and Mining.</title>
        <authorList>
            <person name="Bierman J."/>
            <person name="Walker M.C."/>
        </authorList>
    </citation>
    <scope>NUCLEOTIDE SEQUENCE [LARGE SCALE GENOMIC DNA]</scope>
    <source>
        <strain evidence="3 4">PB6250</strain>
    </source>
</reference>
<name>A0ABU8CY47_9GAMM</name>
<evidence type="ECO:0000313" key="3">
    <source>
        <dbReference type="EMBL" id="MEI2453678.1"/>
    </source>
</evidence>
<evidence type="ECO:0000256" key="1">
    <source>
        <dbReference type="SAM" id="MobiDB-lite"/>
    </source>
</evidence>
<proteinExistence type="predicted"/>
<feature type="chain" id="PRO_5045726990" description="Lipoprotein" evidence="2">
    <location>
        <begin position="30"/>
        <end position="244"/>
    </location>
</feature>
<feature type="region of interest" description="Disordered" evidence="1">
    <location>
        <begin position="31"/>
        <end position="52"/>
    </location>
</feature>
<comment type="caution">
    <text evidence="3">The sequence shown here is derived from an EMBL/GenBank/DDBJ whole genome shotgun (WGS) entry which is preliminary data.</text>
</comment>
<feature type="region of interest" description="Disordered" evidence="1">
    <location>
        <begin position="65"/>
        <end position="88"/>
    </location>
</feature>